<dbReference type="EMBL" id="CP004144">
    <property type="protein sequence ID" value="AGF97600.1"/>
    <property type="molecule type" value="Genomic_DNA"/>
</dbReference>
<evidence type="ECO:0000313" key="1">
    <source>
        <dbReference type="EMBL" id="AGF97600.1"/>
    </source>
</evidence>
<dbReference type="HOGENOM" id="CLU_3094117_0_0_2"/>
<proteinExistence type="predicted"/>
<reference evidence="1 2" key="1">
    <citation type="journal article" date="2013" name="Genome Announc.">
        <title>Complete Genome of a Methanosarcina mazei Strain Isolated from Sediment Samples from an Amazonian Flooded Area.</title>
        <authorList>
            <person name="Assis das Gracas D."/>
            <person name="Thiago Juca Ramos R."/>
            <person name="Vieira Araujo A.C."/>
            <person name="Zahlouth R."/>
            <person name="Ribeiro Carneiro A."/>
            <person name="Souza Lopes T."/>
            <person name="Azevedo Barauna R."/>
            <person name="Azevedo V."/>
            <person name="Cruz Schneider M.P."/>
            <person name="Pellizari V.H."/>
            <person name="Silva A."/>
        </authorList>
    </citation>
    <scope>NUCLEOTIDE SEQUENCE [LARGE SCALE GENOMIC DNA]</scope>
    <source>
        <strain evidence="1 2">Tuc01</strain>
    </source>
</reference>
<dbReference type="AlphaFoldDB" id="M1Q5J1"/>
<name>M1Q5J1_METMZ</name>
<dbReference type="KEGG" id="mmaz:MmTuc01_2282"/>
<dbReference type="BioCyc" id="MMAZ1236903:G139K-2181-MONOMER"/>
<dbReference type="Proteomes" id="UP000011718">
    <property type="component" value="Chromosome"/>
</dbReference>
<sequence>MVYVTKICPVCGKEFFVLKDAEEKAIYCTLACLATAQEKFERRGRSFPSFS</sequence>
<protein>
    <submittedName>
        <fullName evidence="1">Uncharacterized protein</fullName>
    </submittedName>
</protein>
<gene>
    <name evidence="1" type="ORF">MmTuc01_2282</name>
</gene>
<accession>M1Q5J1</accession>
<evidence type="ECO:0000313" key="2">
    <source>
        <dbReference type="Proteomes" id="UP000011718"/>
    </source>
</evidence>
<organism evidence="1 2">
    <name type="scientific">Methanosarcina mazei Tuc01</name>
    <dbReference type="NCBI Taxonomy" id="1236903"/>
    <lineage>
        <taxon>Archaea</taxon>
        <taxon>Methanobacteriati</taxon>
        <taxon>Methanobacteriota</taxon>
        <taxon>Stenosarchaea group</taxon>
        <taxon>Methanomicrobia</taxon>
        <taxon>Methanosarcinales</taxon>
        <taxon>Methanosarcinaceae</taxon>
        <taxon>Methanosarcina</taxon>
    </lineage>
</organism>